<dbReference type="InterPro" id="IPR036388">
    <property type="entry name" value="WH-like_DNA-bd_sf"/>
</dbReference>
<dbReference type="InterPro" id="IPR036390">
    <property type="entry name" value="WH_DNA-bd_sf"/>
</dbReference>
<dbReference type="Pfam" id="PF03965">
    <property type="entry name" value="Penicillinase_R"/>
    <property type="match status" value="1"/>
</dbReference>
<gene>
    <name evidence="5" type="ORF">DI603_01830</name>
</gene>
<evidence type="ECO:0000313" key="6">
    <source>
        <dbReference type="Proteomes" id="UP000249633"/>
    </source>
</evidence>
<dbReference type="AlphaFoldDB" id="A0A2W5E3T0"/>
<dbReference type="EMBL" id="QFOD01000001">
    <property type="protein sequence ID" value="PZP36724.1"/>
    <property type="molecule type" value="Genomic_DNA"/>
</dbReference>
<dbReference type="InterPro" id="IPR005650">
    <property type="entry name" value="BlaI_family"/>
</dbReference>
<keyword evidence="2" id="KW-0805">Transcription regulation</keyword>
<organism evidence="5 6">
    <name type="scientific">Roseateles depolymerans</name>
    <dbReference type="NCBI Taxonomy" id="76731"/>
    <lineage>
        <taxon>Bacteria</taxon>
        <taxon>Pseudomonadati</taxon>
        <taxon>Pseudomonadota</taxon>
        <taxon>Betaproteobacteria</taxon>
        <taxon>Burkholderiales</taxon>
        <taxon>Sphaerotilaceae</taxon>
        <taxon>Roseateles</taxon>
    </lineage>
</organism>
<evidence type="ECO:0000256" key="3">
    <source>
        <dbReference type="ARBA" id="ARBA00023125"/>
    </source>
</evidence>
<accession>A0A2W5E3T0</accession>
<name>A0A2W5E3T0_9BURK</name>
<evidence type="ECO:0000313" key="5">
    <source>
        <dbReference type="EMBL" id="PZP36724.1"/>
    </source>
</evidence>
<evidence type="ECO:0000256" key="1">
    <source>
        <dbReference type="ARBA" id="ARBA00011046"/>
    </source>
</evidence>
<dbReference type="GO" id="GO:0003677">
    <property type="term" value="F:DNA binding"/>
    <property type="evidence" value="ECO:0007669"/>
    <property type="project" value="UniProtKB-KW"/>
</dbReference>
<comment type="caution">
    <text evidence="5">The sequence shown here is derived from an EMBL/GenBank/DDBJ whole genome shotgun (WGS) entry which is preliminary data.</text>
</comment>
<evidence type="ECO:0000256" key="2">
    <source>
        <dbReference type="ARBA" id="ARBA00023015"/>
    </source>
</evidence>
<comment type="similarity">
    <text evidence="1">Belongs to the BlaI transcriptional regulatory family.</text>
</comment>
<protein>
    <submittedName>
        <fullName evidence="5">BlaI/MecI/CopY family transcriptional regulator</fullName>
    </submittedName>
</protein>
<dbReference type="Gene3D" id="1.10.10.10">
    <property type="entry name" value="Winged helix-like DNA-binding domain superfamily/Winged helix DNA-binding domain"/>
    <property type="match status" value="1"/>
</dbReference>
<sequence length="133" mass="14960">MQDPSASRPTSAELDLLRVLWQQGPCTARQAHELLQRERPEVTEANVLRQLQLMHAKGQLSRDESQRAHVYAAVEPRERLQTQLLGDMARRLFSGSGKQLILTALRTQVDAGEREEIARLLSEGLGTPPGDRR</sequence>
<reference evidence="5 6" key="1">
    <citation type="submission" date="2017-08" db="EMBL/GenBank/DDBJ databases">
        <title>Infants hospitalized years apart are colonized by the same room-sourced microbial strains.</title>
        <authorList>
            <person name="Brooks B."/>
            <person name="Olm M.R."/>
            <person name="Firek B.A."/>
            <person name="Baker R."/>
            <person name="Thomas B.C."/>
            <person name="Morowitz M.J."/>
            <person name="Banfield J.F."/>
        </authorList>
    </citation>
    <scope>NUCLEOTIDE SEQUENCE [LARGE SCALE GENOMIC DNA]</scope>
    <source>
        <strain evidence="5">S2_012_000_R2_81</strain>
    </source>
</reference>
<keyword evidence="3" id="KW-0238">DNA-binding</keyword>
<dbReference type="SUPFAM" id="SSF46785">
    <property type="entry name" value="Winged helix' DNA-binding domain"/>
    <property type="match status" value="1"/>
</dbReference>
<dbReference type="GO" id="GO:0045892">
    <property type="term" value="P:negative regulation of DNA-templated transcription"/>
    <property type="evidence" value="ECO:0007669"/>
    <property type="project" value="InterPro"/>
</dbReference>
<dbReference type="Proteomes" id="UP000249633">
    <property type="component" value="Unassembled WGS sequence"/>
</dbReference>
<evidence type="ECO:0000256" key="4">
    <source>
        <dbReference type="ARBA" id="ARBA00023163"/>
    </source>
</evidence>
<proteinExistence type="inferred from homology"/>
<keyword evidence="4" id="KW-0804">Transcription</keyword>